<feature type="region of interest" description="Disordered" evidence="1">
    <location>
        <begin position="28"/>
        <end position="47"/>
    </location>
</feature>
<name>A0A3A9K9M6_9BACI</name>
<dbReference type="SUPFAM" id="SSF53850">
    <property type="entry name" value="Periplasmic binding protein-like II"/>
    <property type="match status" value="1"/>
</dbReference>
<dbReference type="InterPro" id="IPR050490">
    <property type="entry name" value="Bact_solute-bd_prot1"/>
</dbReference>
<sequence>MSRKYKGFYGVFIIVSLFLFVPACSNSEETSTNNNDGDNETSNDEMSDSEIEFSVFAADDNPSWNGMDSPVGQEILNATGVSLDADFALGDPAERISLFAASGDYPDFILPKGDGGLMVDAGAMVDLRPLIEEHGPNIKEVYGDYLDRMTWSEDDDAIYFLGTNGVDQEYWSPGNGFWLQHAVVEELGYPEINTLEDFENAIAEYYEMYPEIDGQPTIPLSLLADDWRMLISVTNPAFFATGGSDDGEWFIDHETQEAILHYRRPEEREYFRWLNHMNNEGLLDPETFVQQEDQYISKISSGRVLGMIDAEWSIADAQTALREDGKQERMHGIYPVTLDDTFKQANFQDAGYLAEWGIGITVDNPDPVRAIKFLDWMASEEAQILNNWGIEGEHYQYDDEGNRHLTEEQREERLSDSKFNERTGINVFTAYGPNYGDGVLDSEGQPFTINTPETVVEDYTDKEKEVLAAYDAEIWADLFPSSDEFPVKPWGAGWEINWSSDSPIAVPFQRAEDTMMTRIPEAILADEDEFDEVYDRFMEELEGHGVEEMEQEFTKLIQKRIELWDEE</sequence>
<proteinExistence type="predicted"/>
<feature type="compositionally biased region" description="Acidic residues" evidence="1">
    <location>
        <begin position="37"/>
        <end position="47"/>
    </location>
</feature>
<keyword evidence="4" id="KW-1185">Reference proteome</keyword>
<comment type="caution">
    <text evidence="3">The sequence shown here is derived from an EMBL/GenBank/DDBJ whole genome shotgun (WGS) entry which is preliminary data.</text>
</comment>
<protein>
    <submittedName>
        <fullName evidence="3">ABC transporter substrate-binding protein</fullName>
    </submittedName>
</protein>
<keyword evidence="2" id="KW-0732">Signal</keyword>
<accession>A0A3A9K9M6</accession>
<dbReference type="RefSeq" id="WP_110937393.1">
    <property type="nucleotide sequence ID" value="NZ_KZ614146.1"/>
</dbReference>
<dbReference type="PANTHER" id="PTHR43649:SF12">
    <property type="entry name" value="DIACETYLCHITOBIOSE BINDING PROTEIN DASA"/>
    <property type="match status" value="1"/>
</dbReference>
<dbReference type="EMBL" id="PDOE01000004">
    <property type="protein sequence ID" value="RKL67121.1"/>
    <property type="molecule type" value="Genomic_DNA"/>
</dbReference>
<dbReference type="InterPro" id="IPR006059">
    <property type="entry name" value="SBP"/>
</dbReference>
<dbReference type="PANTHER" id="PTHR43649">
    <property type="entry name" value="ARABINOSE-BINDING PROTEIN-RELATED"/>
    <property type="match status" value="1"/>
</dbReference>
<organism evidence="3 4">
    <name type="scientific">Salipaludibacillus neizhouensis</name>
    <dbReference type="NCBI Taxonomy" id="885475"/>
    <lineage>
        <taxon>Bacteria</taxon>
        <taxon>Bacillati</taxon>
        <taxon>Bacillota</taxon>
        <taxon>Bacilli</taxon>
        <taxon>Bacillales</taxon>
        <taxon>Bacillaceae</taxon>
    </lineage>
</organism>
<feature type="chain" id="PRO_5017405430" evidence="2">
    <location>
        <begin position="28"/>
        <end position="567"/>
    </location>
</feature>
<dbReference type="OrthoDB" id="54751at2"/>
<dbReference type="Gene3D" id="3.40.190.10">
    <property type="entry name" value="Periplasmic binding protein-like II"/>
    <property type="match status" value="2"/>
</dbReference>
<feature type="signal peptide" evidence="2">
    <location>
        <begin position="1"/>
        <end position="27"/>
    </location>
</feature>
<evidence type="ECO:0000256" key="2">
    <source>
        <dbReference type="SAM" id="SignalP"/>
    </source>
</evidence>
<dbReference type="Proteomes" id="UP000281498">
    <property type="component" value="Unassembled WGS sequence"/>
</dbReference>
<dbReference type="Pfam" id="PF13416">
    <property type="entry name" value="SBP_bac_8"/>
    <property type="match status" value="1"/>
</dbReference>
<dbReference type="CDD" id="cd13582">
    <property type="entry name" value="PBP2_AlgQ_like_3"/>
    <property type="match status" value="1"/>
</dbReference>
<gene>
    <name evidence="3" type="ORF">CR203_11445</name>
</gene>
<reference evidence="3 4" key="1">
    <citation type="submission" date="2017-10" db="EMBL/GenBank/DDBJ databases">
        <title>Bacillus sp. nov., a halophilic bacterium isolated from a Keqin Lake.</title>
        <authorList>
            <person name="Wang H."/>
        </authorList>
    </citation>
    <scope>NUCLEOTIDE SEQUENCE [LARGE SCALE GENOMIC DNA]</scope>
    <source>
        <strain evidence="3 4">KCTC 13187</strain>
    </source>
</reference>
<dbReference type="AlphaFoldDB" id="A0A3A9K9M6"/>
<evidence type="ECO:0000313" key="4">
    <source>
        <dbReference type="Proteomes" id="UP000281498"/>
    </source>
</evidence>
<evidence type="ECO:0000256" key="1">
    <source>
        <dbReference type="SAM" id="MobiDB-lite"/>
    </source>
</evidence>
<evidence type="ECO:0000313" key="3">
    <source>
        <dbReference type="EMBL" id="RKL67121.1"/>
    </source>
</evidence>